<dbReference type="RefSeq" id="WP_257498997.1">
    <property type="nucleotide sequence ID" value="NZ_CP102382.1"/>
</dbReference>
<feature type="transmembrane region" description="Helical" evidence="1">
    <location>
        <begin position="26"/>
        <end position="45"/>
    </location>
</feature>
<reference evidence="2 3" key="1">
    <citation type="submission" date="2022-08" db="EMBL/GenBank/DDBJ databases">
        <title>Myroides zhujiangensis sp. nov., a novel bacterium isolated from sediment in the Pearl River Estuary.</title>
        <authorList>
            <person name="Cui L."/>
        </authorList>
    </citation>
    <scope>NUCLEOTIDE SEQUENCE [LARGE SCALE GENOMIC DNA]</scope>
    <source>
        <strain evidence="2 3">SCSIO 72103</strain>
    </source>
</reference>
<evidence type="ECO:0000313" key="2">
    <source>
        <dbReference type="EMBL" id="UUV21074.1"/>
    </source>
</evidence>
<dbReference type="Proteomes" id="UP001317001">
    <property type="component" value="Chromosome"/>
</dbReference>
<sequence length="63" mass="7304">MKIILYVVAFALMIWALVEQTLAKPNLYVQIIAIIVFFFVMKDLLNKTPSNFDKDNNDTNHES</sequence>
<evidence type="ECO:0000313" key="3">
    <source>
        <dbReference type="Proteomes" id="UP001317001"/>
    </source>
</evidence>
<keyword evidence="3" id="KW-1185">Reference proteome</keyword>
<keyword evidence="1" id="KW-0812">Transmembrane</keyword>
<accession>A0ABY5NRS0</accession>
<name>A0ABY5NRS0_9FLAO</name>
<evidence type="ECO:0000256" key="1">
    <source>
        <dbReference type="SAM" id="Phobius"/>
    </source>
</evidence>
<protein>
    <submittedName>
        <fullName evidence="2">Uncharacterized protein</fullName>
    </submittedName>
</protein>
<keyword evidence="1" id="KW-0472">Membrane</keyword>
<organism evidence="2 3">
    <name type="scientific">Paenimyroides aestuarii</name>
    <dbReference type="NCBI Taxonomy" id="2968490"/>
    <lineage>
        <taxon>Bacteria</taxon>
        <taxon>Pseudomonadati</taxon>
        <taxon>Bacteroidota</taxon>
        <taxon>Flavobacteriia</taxon>
        <taxon>Flavobacteriales</taxon>
        <taxon>Flavobacteriaceae</taxon>
        <taxon>Paenimyroides</taxon>
    </lineage>
</organism>
<gene>
    <name evidence="2" type="ORF">NPX36_12210</name>
</gene>
<keyword evidence="1" id="KW-1133">Transmembrane helix</keyword>
<dbReference type="EMBL" id="CP102382">
    <property type="protein sequence ID" value="UUV21074.1"/>
    <property type="molecule type" value="Genomic_DNA"/>
</dbReference>
<proteinExistence type="predicted"/>